<dbReference type="PANTHER" id="PTHR15615">
    <property type="match status" value="1"/>
</dbReference>
<organism evidence="2 3">
    <name type="scientific">Lophiotrema nucula</name>
    <dbReference type="NCBI Taxonomy" id="690887"/>
    <lineage>
        <taxon>Eukaryota</taxon>
        <taxon>Fungi</taxon>
        <taxon>Dikarya</taxon>
        <taxon>Ascomycota</taxon>
        <taxon>Pezizomycotina</taxon>
        <taxon>Dothideomycetes</taxon>
        <taxon>Pleosporomycetidae</taxon>
        <taxon>Pleosporales</taxon>
        <taxon>Lophiotremataceae</taxon>
        <taxon>Lophiotrema</taxon>
    </lineage>
</organism>
<dbReference type="PANTHER" id="PTHR15615:SF36">
    <property type="entry name" value="PHO85 CYCLIN-5"/>
    <property type="match status" value="1"/>
</dbReference>
<protein>
    <recommendedName>
        <fullName evidence="4">Cyclin-domain-containing protein</fullName>
    </recommendedName>
</protein>
<dbReference type="GO" id="GO:0000307">
    <property type="term" value="C:cyclin-dependent protein kinase holoenzyme complex"/>
    <property type="evidence" value="ECO:0007669"/>
    <property type="project" value="TreeGrafter"/>
</dbReference>
<dbReference type="OrthoDB" id="286814at2759"/>
<reference evidence="2" key="1">
    <citation type="journal article" date="2020" name="Stud. Mycol.">
        <title>101 Dothideomycetes genomes: a test case for predicting lifestyles and emergence of pathogens.</title>
        <authorList>
            <person name="Haridas S."/>
            <person name="Albert R."/>
            <person name="Binder M."/>
            <person name="Bloem J."/>
            <person name="Labutti K."/>
            <person name="Salamov A."/>
            <person name="Andreopoulos B."/>
            <person name="Baker S."/>
            <person name="Barry K."/>
            <person name="Bills G."/>
            <person name="Bluhm B."/>
            <person name="Cannon C."/>
            <person name="Castanera R."/>
            <person name="Culley D."/>
            <person name="Daum C."/>
            <person name="Ezra D."/>
            <person name="Gonzalez J."/>
            <person name="Henrissat B."/>
            <person name="Kuo A."/>
            <person name="Liang C."/>
            <person name="Lipzen A."/>
            <person name="Lutzoni F."/>
            <person name="Magnuson J."/>
            <person name="Mondo S."/>
            <person name="Nolan M."/>
            <person name="Ohm R."/>
            <person name="Pangilinan J."/>
            <person name="Park H.-J."/>
            <person name="Ramirez L."/>
            <person name="Alfaro M."/>
            <person name="Sun H."/>
            <person name="Tritt A."/>
            <person name="Yoshinaga Y."/>
            <person name="Zwiers L.-H."/>
            <person name="Turgeon B."/>
            <person name="Goodwin S."/>
            <person name="Spatafora J."/>
            <person name="Crous P."/>
            <person name="Grigoriev I."/>
        </authorList>
    </citation>
    <scope>NUCLEOTIDE SEQUENCE</scope>
    <source>
        <strain evidence="2">CBS 627.86</strain>
    </source>
</reference>
<feature type="region of interest" description="Disordered" evidence="1">
    <location>
        <begin position="472"/>
        <end position="512"/>
    </location>
</feature>
<dbReference type="GO" id="GO:0005634">
    <property type="term" value="C:nucleus"/>
    <property type="evidence" value="ECO:0007669"/>
    <property type="project" value="TreeGrafter"/>
</dbReference>
<accession>A0A6A5ZBL9</accession>
<evidence type="ECO:0000313" key="3">
    <source>
        <dbReference type="Proteomes" id="UP000799770"/>
    </source>
</evidence>
<dbReference type="GO" id="GO:0019901">
    <property type="term" value="F:protein kinase binding"/>
    <property type="evidence" value="ECO:0007669"/>
    <property type="project" value="InterPro"/>
</dbReference>
<dbReference type="EMBL" id="ML977320">
    <property type="protein sequence ID" value="KAF2116870.1"/>
    <property type="molecule type" value="Genomic_DNA"/>
</dbReference>
<dbReference type="Gene3D" id="1.10.472.10">
    <property type="entry name" value="Cyclin-like"/>
    <property type="match status" value="1"/>
</dbReference>
<gene>
    <name evidence="2" type="ORF">BDV96DRAFT_490951</name>
</gene>
<feature type="compositionally biased region" description="Polar residues" evidence="1">
    <location>
        <begin position="42"/>
        <end position="57"/>
    </location>
</feature>
<feature type="region of interest" description="Disordered" evidence="1">
    <location>
        <begin position="1"/>
        <end position="82"/>
    </location>
</feature>
<dbReference type="AlphaFoldDB" id="A0A6A5ZBL9"/>
<dbReference type="InterPro" id="IPR013922">
    <property type="entry name" value="Cyclin_PHO80-like"/>
</dbReference>
<dbReference type="CDD" id="cd20557">
    <property type="entry name" value="CYCLIN_ScPCL1-like"/>
    <property type="match status" value="1"/>
</dbReference>
<dbReference type="Pfam" id="PF08613">
    <property type="entry name" value="Cyclin"/>
    <property type="match status" value="1"/>
</dbReference>
<feature type="compositionally biased region" description="Low complexity" evidence="1">
    <location>
        <begin position="130"/>
        <end position="140"/>
    </location>
</feature>
<evidence type="ECO:0000256" key="1">
    <source>
        <dbReference type="SAM" id="MobiDB-lite"/>
    </source>
</evidence>
<sequence length="693" mass="75774">MTLDIHPQTLGTASPRSYPYASSLSSSASSSTSSVFSDVASQLSNSSASTAQSQGSIWDSEEWSRATRPGLPGSTVDPSGLNSFAPITRVSTFPQYQPSACRDTALERSLPPLRTEAAVPVEQRQHPRRSSSTTSSRAPPSLVRQCERKVNFVDCLVDSATQMVEVIWPTSVPSSRCETLAGRGVLPLRTFIQETLRRSRTSYSTLQVALYYLILIKAHVPKHDFTMEQPEDVASLRALQCGRRMFLAALILASKYLQDRNYSARAWSKISGLKVSEINTNEMAFLAAVNWKLHITEPVWDRWQEVVLRHTPPNPPASPGACIPNTWRAVIPMLTPELETVILAPKTPVTPTRPKMNSHISQYPMRSPLPLPEGVASQEGTPTPTHYQVPRFLEPKTELLPPTPSLARLGPLPTPILTPQSIASSTPLASGLTLGSRRPSMCSAMAQAQSSSLARSCVDQFNPSVRNGLEAYHFPSRRPSLAPSTTSSSSSPESMVTDTSSRSSRASSISSVSSAGWAPNQARLARLATCRNARLPYPALQKCKEQYEYAPSEPMSSPDLESFHIDDADVTPIKVESPASIIVTSTTGRKRGRSSVDLQQNVRHLLHSSRSTSFLRGAKTILPDRSIAQSFHLSGDRTLSPCTEQKGLQSPKHTVPERRLPIQKDLGRKRTCCGSEATSTFRREGPGMWEGIL</sequence>
<dbReference type="GO" id="GO:0016538">
    <property type="term" value="F:cyclin-dependent protein serine/threonine kinase regulator activity"/>
    <property type="evidence" value="ECO:0007669"/>
    <property type="project" value="TreeGrafter"/>
</dbReference>
<name>A0A6A5ZBL9_9PLEO</name>
<keyword evidence="3" id="KW-1185">Reference proteome</keyword>
<evidence type="ECO:0008006" key="4">
    <source>
        <dbReference type="Google" id="ProtNLM"/>
    </source>
</evidence>
<feature type="compositionally biased region" description="Low complexity" evidence="1">
    <location>
        <begin position="12"/>
        <end position="41"/>
    </location>
</feature>
<feature type="region of interest" description="Disordered" evidence="1">
    <location>
        <begin position="114"/>
        <end position="140"/>
    </location>
</feature>
<proteinExistence type="predicted"/>
<evidence type="ECO:0000313" key="2">
    <source>
        <dbReference type="EMBL" id="KAF2116870.1"/>
    </source>
</evidence>
<feature type="compositionally biased region" description="Low complexity" evidence="1">
    <location>
        <begin position="477"/>
        <end position="512"/>
    </location>
</feature>
<dbReference type="Proteomes" id="UP000799770">
    <property type="component" value="Unassembled WGS sequence"/>
</dbReference>